<evidence type="ECO:0000259" key="10">
    <source>
        <dbReference type="Pfam" id="PF22624"/>
    </source>
</evidence>
<dbReference type="AlphaFoldDB" id="A0A0A1X878"/>
<evidence type="ECO:0000256" key="3">
    <source>
        <dbReference type="ARBA" id="ARBA00016301"/>
    </source>
</evidence>
<dbReference type="Pfam" id="PF22624">
    <property type="entry name" value="AASDHPPT_N"/>
    <property type="match status" value="1"/>
</dbReference>
<reference evidence="11" key="2">
    <citation type="journal article" date="2015" name="Gigascience">
        <title>Reconstructing a comprehensive transcriptome assembly of a white-pupal translocated strain of the pest fruit fly Bactrocera cucurbitae.</title>
        <authorList>
            <person name="Sim S.B."/>
            <person name="Calla B."/>
            <person name="Hall B."/>
            <person name="DeRego T."/>
            <person name="Geib S.M."/>
        </authorList>
    </citation>
    <scope>NUCLEOTIDE SEQUENCE</scope>
</reference>
<dbReference type="FunFam" id="3.90.470.20:FF:000026">
    <property type="entry name" value="YALI0E09306p"/>
    <property type="match status" value="1"/>
</dbReference>
<dbReference type="GO" id="GO:0005829">
    <property type="term" value="C:cytosol"/>
    <property type="evidence" value="ECO:0007669"/>
    <property type="project" value="TreeGrafter"/>
</dbReference>
<evidence type="ECO:0000256" key="4">
    <source>
        <dbReference type="ARBA" id="ARBA00022679"/>
    </source>
</evidence>
<dbReference type="GeneID" id="105221140"/>
<dbReference type="GO" id="GO:0019878">
    <property type="term" value="P:lysine biosynthetic process via aminoadipic acid"/>
    <property type="evidence" value="ECO:0007669"/>
    <property type="project" value="TreeGrafter"/>
</dbReference>
<comment type="catalytic activity">
    <reaction evidence="7">
        <text>apo-[ACP] + CoA = holo-[ACP] + adenosine 3',5'-bisphosphate + H(+)</text>
        <dbReference type="Rhea" id="RHEA:12068"/>
        <dbReference type="Rhea" id="RHEA-COMP:9685"/>
        <dbReference type="Rhea" id="RHEA-COMP:9690"/>
        <dbReference type="ChEBI" id="CHEBI:15378"/>
        <dbReference type="ChEBI" id="CHEBI:29999"/>
        <dbReference type="ChEBI" id="CHEBI:57287"/>
        <dbReference type="ChEBI" id="CHEBI:58343"/>
        <dbReference type="ChEBI" id="CHEBI:64479"/>
        <dbReference type="EC" id="2.7.8.7"/>
    </reaction>
    <physiologicalReaction direction="left-to-right" evidence="7">
        <dbReference type="Rhea" id="RHEA:12069"/>
    </physiologicalReaction>
</comment>
<comment type="similarity">
    <text evidence="1">Belongs to the P-Pant transferase superfamily. AcpS family.</text>
</comment>
<feature type="domain" description="4'-phosphopantetheinyl transferase N-terminal" evidence="10">
    <location>
        <begin position="15"/>
        <end position="111"/>
    </location>
</feature>
<evidence type="ECO:0000256" key="5">
    <source>
        <dbReference type="ARBA" id="ARBA00030484"/>
    </source>
</evidence>
<protein>
    <recommendedName>
        <fullName evidence="3">L-aminoadipate-semialdehyde dehydrogenase-phosphopantetheinyl transferase</fullName>
        <ecNumber evidence="2">2.7.8.7</ecNumber>
    </recommendedName>
    <alternativeName>
        <fullName evidence="5">4'-phosphopantetheinyl transferase</fullName>
    </alternativeName>
    <alternativeName>
        <fullName evidence="6">Alpha-aminoadipic semialdehyde dehydrogenase-phosphopantetheinyl transferase</fullName>
    </alternativeName>
</protein>
<evidence type="ECO:0000256" key="6">
    <source>
        <dbReference type="ARBA" id="ARBA00033443"/>
    </source>
</evidence>
<sequence length="300" mass="34839">MKQHKCIRWAFDLASWNPTLAQLAQAVAVIQPEERKRLMKFVFLDDFLSSLVGRLLMRKFVSAHSDIDYKDVRFARDVRGKPYWLQADHKYRNQLSFNVSHQGKFVVLAGISSESRQEATATTPTTTAIPKVGVGVDVMKIEYSGGRNLAEFFRIMQRKFSDNEWRYIRHPQHNEYDQLKAFMRHWCLKEAYVKELGVGITVDLQKISFTVDTTHELDVAASPLTGTTLRVNDLPQNDWHFEEHLLQPKYCAAIAFKNFKPELEKFELLKIEQLLVVTEKATDAGIVDYCREALRKRRKT</sequence>
<dbReference type="InterPro" id="IPR037143">
    <property type="entry name" value="4-PPantetheinyl_Trfase_dom_sf"/>
</dbReference>
<gene>
    <name evidence="11" type="primary">aasdhppt</name>
    <name evidence="11" type="ORF">g.18122</name>
</gene>
<dbReference type="PANTHER" id="PTHR12215">
    <property type="entry name" value="PHOSPHOPANTETHEINE TRANSFERASE"/>
    <property type="match status" value="1"/>
</dbReference>
<dbReference type="EMBL" id="GBXI01007000">
    <property type="protein sequence ID" value="JAD07292.1"/>
    <property type="molecule type" value="Transcribed_RNA"/>
</dbReference>
<name>A0A0A1X878_ZEUCU</name>
<keyword evidence="4 11" id="KW-0808">Transferase</keyword>
<dbReference type="EC" id="2.7.8.7" evidence="2"/>
<accession>A0A0A1X878</accession>
<dbReference type="Gene3D" id="3.90.470.20">
    <property type="entry name" value="4'-phosphopantetheinyl transferase domain"/>
    <property type="match status" value="2"/>
</dbReference>
<dbReference type="OrthoDB" id="26719at2759"/>
<evidence type="ECO:0000256" key="8">
    <source>
        <dbReference type="ARBA" id="ARBA00048794"/>
    </source>
</evidence>
<dbReference type="Pfam" id="PF01648">
    <property type="entry name" value="ACPS"/>
    <property type="match status" value="1"/>
</dbReference>
<feature type="domain" description="4'-phosphopantetheinyl transferase" evidence="9">
    <location>
        <begin position="133"/>
        <end position="254"/>
    </location>
</feature>
<comment type="catalytic activity">
    <reaction evidence="8">
        <text>apo-[ACP] + acetyl-CoA = acetyl-[ACP] + adenosine 3',5'-bisphosphate + H(+)</text>
        <dbReference type="Rhea" id="RHEA:46564"/>
        <dbReference type="Rhea" id="RHEA-COMP:9621"/>
        <dbReference type="Rhea" id="RHEA-COMP:9690"/>
        <dbReference type="ChEBI" id="CHEBI:15378"/>
        <dbReference type="ChEBI" id="CHEBI:29999"/>
        <dbReference type="ChEBI" id="CHEBI:57288"/>
        <dbReference type="ChEBI" id="CHEBI:58343"/>
        <dbReference type="ChEBI" id="CHEBI:78446"/>
    </reaction>
    <physiologicalReaction direction="left-to-right" evidence="8">
        <dbReference type="Rhea" id="RHEA:46565"/>
    </physiologicalReaction>
</comment>
<dbReference type="GO" id="GO:0008897">
    <property type="term" value="F:holo-[acyl-carrier-protein] synthase activity"/>
    <property type="evidence" value="ECO:0007669"/>
    <property type="project" value="UniProtKB-EC"/>
</dbReference>
<reference evidence="11" key="1">
    <citation type="submission" date="2014-11" db="EMBL/GenBank/DDBJ databases">
        <authorList>
            <person name="Geib S."/>
        </authorList>
    </citation>
    <scope>NUCLEOTIDE SEQUENCE</scope>
</reference>
<evidence type="ECO:0000256" key="2">
    <source>
        <dbReference type="ARBA" id="ARBA00013172"/>
    </source>
</evidence>
<organism evidence="11">
    <name type="scientific">Zeugodacus cucurbitae</name>
    <name type="common">Melon fruit fly</name>
    <name type="synonym">Bactrocera cucurbitae</name>
    <dbReference type="NCBI Taxonomy" id="28588"/>
    <lineage>
        <taxon>Eukaryota</taxon>
        <taxon>Metazoa</taxon>
        <taxon>Ecdysozoa</taxon>
        <taxon>Arthropoda</taxon>
        <taxon>Hexapoda</taxon>
        <taxon>Insecta</taxon>
        <taxon>Pterygota</taxon>
        <taxon>Neoptera</taxon>
        <taxon>Endopterygota</taxon>
        <taxon>Diptera</taxon>
        <taxon>Brachycera</taxon>
        <taxon>Muscomorpha</taxon>
        <taxon>Tephritoidea</taxon>
        <taxon>Tephritidae</taxon>
        <taxon>Zeugodacus</taxon>
        <taxon>Zeugodacus</taxon>
    </lineage>
</organism>
<dbReference type="PANTHER" id="PTHR12215:SF10">
    <property type="entry name" value="L-AMINOADIPATE-SEMIALDEHYDE DEHYDROGENASE-PHOSPHOPANTETHEINYL TRANSFERASE"/>
    <property type="match status" value="1"/>
</dbReference>
<evidence type="ECO:0000256" key="1">
    <source>
        <dbReference type="ARBA" id="ARBA00006195"/>
    </source>
</evidence>
<evidence type="ECO:0000313" key="11">
    <source>
        <dbReference type="EMBL" id="JAD07292.1"/>
    </source>
</evidence>
<proteinExistence type="inferred from homology"/>
<dbReference type="InterPro" id="IPR050559">
    <property type="entry name" value="P-Pant_transferase_sf"/>
</dbReference>
<evidence type="ECO:0000256" key="7">
    <source>
        <dbReference type="ARBA" id="ARBA00048641"/>
    </source>
</evidence>
<dbReference type="FunFam" id="3.90.470.20:FF:000003">
    <property type="entry name" value="L-aminoadipate-semialdehyde dehydrogenase-phosphopantetheinyl transferase"/>
    <property type="match status" value="1"/>
</dbReference>
<dbReference type="InterPro" id="IPR008278">
    <property type="entry name" value="4-PPantetheinyl_Trfase_dom"/>
</dbReference>
<dbReference type="GO" id="GO:0000287">
    <property type="term" value="F:magnesium ion binding"/>
    <property type="evidence" value="ECO:0007669"/>
    <property type="project" value="InterPro"/>
</dbReference>
<evidence type="ECO:0000259" key="9">
    <source>
        <dbReference type="Pfam" id="PF01648"/>
    </source>
</evidence>
<dbReference type="SUPFAM" id="SSF56214">
    <property type="entry name" value="4'-phosphopantetheinyl transferase"/>
    <property type="match status" value="2"/>
</dbReference>
<dbReference type="InterPro" id="IPR055066">
    <property type="entry name" value="AASDHPPT_N"/>
</dbReference>